<dbReference type="GO" id="GO:0005840">
    <property type="term" value="C:ribosome"/>
    <property type="evidence" value="ECO:0007669"/>
    <property type="project" value="UniProtKB-KW"/>
</dbReference>
<dbReference type="VEuPathDB" id="VectorBase:AEPI005625"/>
<comment type="subcellular location">
    <subcellularLocation>
        <location evidence="1">Mitochondrion</location>
    </subcellularLocation>
</comment>
<organism evidence="8 9">
    <name type="scientific">Anopheles epiroticus</name>
    <dbReference type="NCBI Taxonomy" id="199890"/>
    <lineage>
        <taxon>Eukaryota</taxon>
        <taxon>Metazoa</taxon>
        <taxon>Ecdysozoa</taxon>
        <taxon>Arthropoda</taxon>
        <taxon>Hexapoda</taxon>
        <taxon>Insecta</taxon>
        <taxon>Pterygota</taxon>
        <taxon>Neoptera</taxon>
        <taxon>Endopterygota</taxon>
        <taxon>Diptera</taxon>
        <taxon>Nematocera</taxon>
        <taxon>Culicoidea</taxon>
        <taxon>Culicidae</taxon>
        <taxon>Anophelinae</taxon>
        <taxon>Anopheles</taxon>
    </lineage>
</organism>
<dbReference type="EnsemblMetazoa" id="AEPI005625-RA">
    <property type="protein sequence ID" value="AEPI005625-PA"/>
    <property type="gene ID" value="AEPI005625"/>
</dbReference>
<protein>
    <recommendedName>
        <fullName evidence="7">Large ribosomal subunit protein mL40</fullName>
    </recommendedName>
</protein>
<evidence type="ECO:0000256" key="3">
    <source>
        <dbReference type="ARBA" id="ARBA00022946"/>
    </source>
</evidence>
<dbReference type="GO" id="GO:1990904">
    <property type="term" value="C:ribonucleoprotein complex"/>
    <property type="evidence" value="ECO:0007669"/>
    <property type="project" value="UniProtKB-KW"/>
</dbReference>
<name>A0A182PFB9_9DIPT</name>
<dbReference type="GO" id="GO:0005739">
    <property type="term" value="C:mitochondrion"/>
    <property type="evidence" value="ECO:0007669"/>
    <property type="project" value="UniProtKB-SubCell"/>
</dbReference>
<dbReference type="Pfam" id="PF09812">
    <property type="entry name" value="MRP-L28"/>
    <property type="match status" value="1"/>
</dbReference>
<evidence type="ECO:0000313" key="9">
    <source>
        <dbReference type="Proteomes" id="UP000075885"/>
    </source>
</evidence>
<keyword evidence="9" id="KW-1185">Reference proteome</keyword>
<sequence>MLDRIVAAQTKVQNELKLESEEVYGLAIQSDPALLSFTAQGLVTTPPIKDYDQPDGEIMYASLRPIIGFARFDTDNFCSLV</sequence>
<keyword evidence="4" id="KW-0689">Ribosomal protein</keyword>
<evidence type="ECO:0000256" key="1">
    <source>
        <dbReference type="ARBA" id="ARBA00004173"/>
    </source>
</evidence>
<evidence type="ECO:0000256" key="7">
    <source>
        <dbReference type="ARBA" id="ARBA00035192"/>
    </source>
</evidence>
<evidence type="ECO:0000256" key="4">
    <source>
        <dbReference type="ARBA" id="ARBA00022980"/>
    </source>
</evidence>
<evidence type="ECO:0000256" key="5">
    <source>
        <dbReference type="ARBA" id="ARBA00023128"/>
    </source>
</evidence>
<evidence type="ECO:0000313" key="8">
    <source>
        <dbReference type="EnsemblMetazoa" id="AEPI005625-PA"/>
    </source>
</evidence>
<comment type="similarity">
    <text evidence="2">Belongs to the mitochondrion-specific ribosomal protein mL40 family.</text>
</comment>
<keyword evidence="3" id="KW-0809">Transit peptide</keyword>
<reference evidence="8" key="2">
    <citation type="submission" date="2020-05" db="UniProtKB">
        <authorList>
            <consortium name="EnsemblMetazoa"/>
        </authorList>
    </citation>
    <scope>IDENTIFICATION</scope>
    <source>
        <strain evidence="8">Epiroticus2</strain>
    </source>
</reference>
<dbReference type="STRING" id="199890.A0A182PFB9"/>
<accession>A0A182PFB9</accession>
<proteinExistence type="inferred from homology"/>
<dbReference type="Proteomes" id="UP000075885">
    <property type="component" value="Unassembled WGS sequence"/>
</dbReference>
<dbReference type="Gene3D" id="6.10.250.3440">
    <property type="match status" value="1"/>
</dbReference>
<evidence type="ECO:0000256" key="6">
    <source>
        <dbReference type="ARBA" id="ARBA00023274"/>
    </source>
</evidence>
<dbReference type="InterPro" id="IPR019192">
    <property type="entry name" value="Ribosomal_mL40"/>
</dbReference>
<keyword evidence="6" id="KW-0687">Ribonucleoprotein</keyword>
<keyword evidence="5" id="KW-0496">Mitochondrion</keyword>
<reference evidence="9" key="1">
    <citation type="submission" date="2013-03" db="EMBL/GenBank/DDBJ databases">
        <title>The Genome Sequence of Anopheles epiroticus epiroticus2.</title>
        <authorList>
            <consortium name="The Broad Institute Genomics Platform"/>
            <person name="Neafsey D.E."/>
            <person name="Howell P."/>
            <person name="Walker B."/>
            <person name="Young S.K."/>
            <person name="Zeng Q."/>
            <person name="Gargeya S."/>
            <person name="Fitzgerald M."/>
            <person name="Haas B."/>
            <person name="Abouelleil A."/>
            <person name="Allen A.W."/>
            <person name="Alvarado L."/>
            <person name="Arachchi H.M."/>
            <person name="Berlin A.M."/>
            <person name="Chapman S.B."/>
            <person name="Gainer-Dewar J."/>
            <person name="Goldberg J."/>
            <person name="Griggs A."/>
            <person name="Gujja S."/>
            <person name="Hansen M."/>
            <person name="Howarth C."/>
            <person name="Imamovic A."/>
            <person name="Ireland A."/>
            <person name="Larimer J."/>
            <person name="McCowan C."/>
            <person name="Murphy C."/>
            <person name="Pearson M."/>
            <person name="Poon T.W."/>
            <person name="Priest M."/>
            <person name="Roberts A."/>
            <person name="Saif S."/>
            <person name="Shea T."/>
            <person name="Sisk P."/>
            <person name="Sykes S."/>
            <person name="Wortman J."/>
            <person name="Nusbaum C."/>
            <person name="Birren B."/>
        </authorList>
    </citation>
    <scope>NUCLEOTIDE SEQUENCE [LARGE SCALE GENOMIC DNA]</scope>
    <source>
        <strain evidence="9">Epiroticus2</strain>
    </source>
</reference>
<dbReference type="AlphaFoldDB" id="A0A182PFB9"/>
<evidence type="ECO:0000256" key="2">
    <source>
        <dbReference type="ARBA" id="ARBA00009360"/>
    </source>
</evidence>